<protein>
    <submittedName>
        <fullName evidence="5">Histone-lysine N-methyltransferase SETMAR</fullName>
    </submittedName>
</protein>
<reference evidence="2 4" key="2">
    <citation type="submission" date="2018-11" db="EMBL/GenBank/DDBJ databases">
        <authorList>
            <consortium name="Pathogen Informatics"/>
        </authorList>
    </citation>
    <scope>NUCLEOTIDE SEQUENCE [LARGE SCALE GENOMIC DNA]</scope>
</reference>
<proteinExistence type="predicted"/>
<evidence type="ECO:0000313" key="5">
    <source>
        <dbReference type="WBParaSite" id="DME_0000805901-mRNA-1"/>
    </source>
</evidence>
<dbReference type="Proteomes" id="UP000038040">
    <property type="component" value="Unplaced"/>
</dbReference>
<keyword evidence="4" id="KW-1185">Reference proteome</keyword>
<reference evidence="5" key="1">
    <citation type="submission" date="2017-02" db="UniProtKB">
        <authorList>
            <consortium name="WormBaseParasite"/>
        </authorList>
    </citation>
    <scope>IDENTIFICATION</scope>
</reference>
<evidence type="ECO:0000259" key="1">
    <source>
        <dbReference type="Pfam" id="PF25096"/>
    </source>
</evidence>
<dbReference type="Pfam" id="PF25096">
    <property type="entry name" value="DUF7808"/>
    <property type="match status" value="1"/>
</dbReference>
<dbReference type="OrthoDB" id="5834955at2759"/>
<feature type="domain" description="DUF7808" evidence="1">
    <location>
        <begin position="10"/>
        <end position="104"/>
    </location>
</feature>
<dbReference type="AlphaFoldDB" id="A0A0N4UK36"/>
<dbReference type="EMBL" id="UYYG01000049">
    <property type="protein sequence ID" value="VDN52211.1"/>
    <property type="molecule type" value="Genomic_DNA"/>
</dbReference>
<dbReference type="WBParaSite" id="DME_0000805901-mRNA-1">
    <property type="protein sequence ID" value="DME_0000805901-mRNA-1"/>
    <property type="gene ID" value="DME_0000805901"/>
</dbReference>
<dbReference type="InterPro" id="IPR056710">
    <property type="entry name" value="DUF7808"/>
</dbReference>
<sequence>YKLESENILEFRKLVCLTKDRSFKYGSEVAKCHLVLKDEEDEPGRRASDNTGCFKKRFNASVERVYCDIFCPGAYEVFHSAFDLFHKSCFQYHNYQLSEQNENWSKFIFY</sequence>
<evidence type="ECO:0000313" key="4">
    <source>
        <dbReference type="Proteomes" id="UP000274756"/>
    </source>
</evidence>
<gene>
    <name evidence="2" type="ORF">DME_LOCUS2184</name>
</gene>
<dbReference type="STRING" id="318479.A0A0N4UK36"/>
<evidence type="ECO:0000313" key="3">
    <source>
        <dbReference type="Proteomes" id="UP000038040"/>
    </source>
</evidence>
<dbReference type="Proteomes" id="UP000274756">
    <property type="component" value="Unassembled WGS sequence"/>
</dbReference>
<evidence type="ECO:0000313" key="2">
    <source>
        <dbReference type="EMBL" id="VDN52211.1"/>
    </source>
</evidence>
<accession>A0A0N4UK36</accession>
<organism evidence="3 5">
    <name type="scientific">Dracunculus medinensis</name>
    <name type="common">Guinea worm</name>
    <dbReference type="NCBI Taxonomy" id="318479"/>
    <lineage>
        <taxon>Eukaryota</taxon>
        <taxon>Metazoa</taxon>
        <taxon>Ecdysozoa</taxon>
        <taxon>Nematoda</taxon>
        <taxon>Chromadorea</taxon>
        <taxon>Rhabditida</taxon>
        <taxon>Spirurina</taxon>
        <taxon>Dracunculoidea</taxon>
        <taxon>Dracunculidae</taxon>
        <taxon>Dracunculus</taxon>
    </lineage>
</organism>
<name>A0A0N4UK36_DRAME</name>